<accession>R7WF17</accession>
<feature type="compositionally biased region" description="Basic and acidic residues" evidence="1">
    <location>
        <begin position="65"/>
        <end position="81"/>
    </location>
</feature>
<feature type="region of interest" description="Disordered" evidence="1">
    <location>
        <begin position="141"/>
        <end position="171"/>
    </location>
</feature>
<organism evidence="2">
    <name type="scientific">Aegilops tauschii</name>
    <name type="common">Tausch's goatgrass</name>
    <name type="synonym">Aegilops squarrosa</name>
    <dbReference type="NCBI Taxonomy" id="37682"/>
    <lineage>
        <taxon>Eukaryota</taxon>
        <taxon>Viridiplantae</taxon>
        <taxon>Streptophyta</taxon>
        <taxon>Embryophyta</taxon>
        <taxon>Tracheophyta</taxon>
        <taxon>Spermatophyta</taxon>
        <taxon>Magnoliopsida</taxon>
        <taxon>Liliopsida</taxon>
        <taxon>Poales</taxon>
        <taxon>Poaceae</taxon>
        <taxon>BOP clade</taxon>
        <taxon>Pooideae</taxon>
        <taxon>Triticodae</taxon>
        <taxon>Triticeae</taxon>
        <taxon>Triticinae</taxon>
        <taxon>Aegilops</taxon>
    </lineage>
</organism>
<protein>
    <submittedName>
        <fullName evidence="2">Uncharacterized protein</fullName>
    </submittedName>
</protein>
<evidence type="ECO:0000313" key="2">
    <source>
        <dbReference type="EnsemblPlants" id="EMT19460"/>
    </source>
</evidence>
<name>R7WF17_AEGTA</name>
<dbReference type="EnsemblPlants" id="EMT19460">
    <property type="protein sequence ID" value="EMT19460"/>
    <property type="gene ID" value="F775_07874"/>
</dbReference>
<evidence type="ECO:0000256" key="1">
    <source>
        <dbReference type="SAM" id="MobiDB-lite"/>
    </source>
</evidence>
<sequence>MSTTSTVCPQCLSSESKDSPGLVVRQIKPAEVTHALAEEREQPRLPFNYIAAHQGDIFDARPNGRARERTKPVPRDEDTALKAKHGKTAPGVVALLCADCKEVVVVQVERQAEVQGVQCGAAPTDELEEGLPAAAVINQERLESTTPVSGDEEDAVVDGSASAELKLEQAG</sequence>
<dbReference type="AlphaFoldDB" id="R7WF17"/>
<proteinExistence type="predicted"/>
<reference evidence="2" key="1">
    <citation type="submission" date="2015-06" db="UniProtKB">
        <authorList>
            <consortium name="EnsemblPlants"/>
        </authorList>
    </citation>
    <scope>IDENTIFICATION</scope>
</reference>
<feature type="region of interest" description="Disordered" evidence="1">
    <location>
        <begin position="62"/>
        <end position="84"/>
    </location>
</feature>